<evidence type="ECO:0000313" key="2">
    <source>
        <dbReference type="EMBL" id="CAA9449723.1"/>
    </source>
</evidence>
<dbReference type="Gene3D" id="3.40.250.10">
    <property type="entry name" value="Rhodanese-like domain"/>
    <property type="match status" value="1"/>
</dbReference>
<dbReference type="SUPFAM" id="SSF52821">
    <property type="entry name" value="Rhodanese/Cell cycle control phosphatase"/>
    <property type="match status" value="1"/>
</dbReference>
<feature type="domain" description="Rhodanese" evidence="1">
    <location>
        <begin position="16"/>
        <end position="107"/>
    </location>
</feature>
<organism evidence="2">
    <name type="scientific">uncultured Rubrobacteraceae bacterium</name>
    <dbReference type="NCBI Taxonomy" id="349277"/>
    <lineage>
        <taxon>Bacteria</taxon>
        <taxon>Bacillati</taxon>
        <taxon>Actinomycetota</taxon>
        <taxon>Rubrobacteria</taxon>
        <taxon>Rubrobacterales</taxon>
        <taxon>Rubrobacteraceae</taxon>
        <taxon>environmental samples</taxon>
    </lineage>
</organism>
<dbReference type="Pfam" id="PF00581">
    <property type="entry name" value="Rhodanese"/>
    <property type="match status" value="1"/>
</dbReference>
<gene>
    <name evidence="2" type="ORF">AVDCRST_MAG80-2131</name>
</gene>
<dbReference type="PANTHER" id="PTHR43031:SF16">
    <property type="entry name" value="OXIDOREDUCTASE"/>
    <property type="match status" value="1"/>
</dbReference>
<dbReference type="InterPro" id="IPR001763">
    <property type="entry name" value="Rhodanese-like_dom"/>
</dbReference>
<reference evidence="2" key="1">
    <citation type="submission" date="2020-02" db="EMBL/GenBank/DDBJ databases">
        <authorList>
            <person name="Meier V. D."/>
        </authorList>
    </citation>
    <scope>NUCLEOTIDE SEQUENCE</scope>
    <source>
        <strain evidence="2">AVDCRST_MAG80</strain>
    </source>
</reference>
<dbReference type="InterPro" id="IPR036873">
    <property type="entry name" value="Rhodanese-like_dom_sf"/>
</dbReference>
<dbReference type="CDD" id="cd00158">
    <property type="entry name" value="RHOD"/>
    <property type="match status" value="1"/>
</dbReference>
<dbReference type="InterPro" id="IPR001307">
    <property type="entry name" value="Thiosulphate_STrfase_CS"/>
</dbReference>
<dbReference type="GO" id="GO:0004792">
    <property type="term" value="F:thiosulfate-cyanide sulfurtransferase activity"/>
    <property type="evidence" value="ECO:0007669"/>
    <property type="project" value="InterPro"/>
</dbReference>
<dbReference type="AlphaFoldDB" id="A0A6J4QPH3"/>
<protein>
    <recommendedName>
        <fullName evidence="1">Rhodanese domain-containing protein</fullName>
    </recommendedName>
</protein>
<evidence type="ECO:0000259" key="1">
    <source>
        <dbReference type="PROSITE" id="PS50206"/>
    </source>
</evidence>
<dbReference type="PROSITE" id="PS50206">
    <property type="entry name" value="RHODANESE_3"/>
    <property type="match status" value="1"/>
</dbReference>
<name>A0A6J4QPH3_9ACTN</name>
<dbReference type="PROSITE" id="PS00380">
    <property type="entry name" value="RHODANESE_1"/>
    <property type="match status" value="1"/>
</dbReference>
<dbReference type="SMART" id="SM00450">
    <property type="entry name" value="RHOD"/>
    <property type="match status" value="1"/>
</dbReference>
<sequence length="116" mass="12999">MTGDISREELKAKMGRGDEFVLVDALSSEHYGSSHLPGATNLPYEFVDEAESLLPDKDAEIVVYCMNVDCEASTEEARELEGMGYRNVRHYAEGKQDWMRAGLPVEGKRASERSRL</sequence>
<dbReference type="PANTHER" id="PTHR43031">
    <property type="entry name" value="FAD-DEPENDENT OXIDOREDUCTASE"/>
    <property type="match status" value="1"/>
</dbReference>
<dbReference type="InterPro" id="IPR050229">
    <property type="entry name" value="GlpE_sulfurtransferase"/>
</dbReference>
<dbReference type="EMBL" id="CADCVC010000186">
    <property type="protein sequence ID" value="CAA9449723.1"/>
    <property type="molecule type" value="Genomic_DNA"/>
</dbReference>
<proteinExistence type="predicted"/>
<accession>A0A6J4QPH3</accession>